<keyword evidence="3 6" id="KW-0812">Transmembrane</keyword>
<dbReference type="InterPro" id="IPR018499">
    <property type="entry name" value="Tetraspanin/Peripherin"/>
</dbReference>
<dbReference type="Proteomes" id="UP000734854">
    <property type="component" value="Unassembled WGS sequence"/>
</dbReference>
<keyword evidence="8" id="KW-1185">Reference proteome</keyword>
<comment type="subcellular location">
    <subcellularLocation>
        <location evidence="1">Membrane</location>
        <topology evidence="1">Multi-pass membrane protein</topology>
    </subcellularLocation>
</comment>
<dbReference type="PANTHER" id="PTHR32191">
    <property type="entry name" value="TETRASPANIN-8-RELATED"/>
    <property type="match status" value="1"/>
</dbReference>
<name>A0A8J5LW51_ZINOF</name>
<evidence type="ECO:0000256" key="4">
    <source>
        <dbReference type="ARBA" id="ARBA00022989"/>
    </source>
</evidence>
<gene>
    <name evidence="7" type="ORF">ZIOFF_015225</name>
</gene>
<feature type="transmembrane region" description="Helical" evidence="6">
    <location>
        <begin position="234"/>
        <end position="252"/>
    </location>
</feature>
<evidence type="ECO:0000256" key="6">
    <source>
        <dbReference type="SAM" id="Phobius"/>
    </source>
</evidence>
<dbReference type="AlphaFoldDB" id="A0A8J5LW51"/>
<keyword evidence="5 6" id="KW-0472">Membrane</keyword>
<evidence type="ECO:0000256" key="2">
    <source>
        <dbReference type="ARBA" id="ARBA00006840"/>
    </source>
</evidence>
<dbReference type="EMBL" id="JACMSC010000004">
    <property type="protein sequence ID" value="KAG6525271.1"/>
    <property type="molecule type" value="Genomic_DNA"/>
</dbReference>
<accession>A0A8J5LW51</accession>
<evidence type="ECO:0000313" key="7">
    <source>
        <dbReference type="EMBL" id="KAG6525271.1"/>
    </source>
</evidence>
<feature type="transmembrane region" description="Helical" evidence="6">
    <location>
        <begin position="12"/>
        <end position="32"/>
    </location>
</feature>
<sequence length="274" mass="31023">MVRLSNKLIGTLNLAILLLSLPVLGGGIYLKAGAATECEKFLEAPLIALGVFLFVVSLAGFIGACYRNSCLLWLYLVVMFLLILFLFCFTAFAFFVTNKGAGRAVSNRGFKEYRLGDFSRWLQKRVEDSKNWRRIRSCLDQRKACKIMEQKNETWAQFVGHDLSPIQSGCCKPPTACNFTFVNATTWVKPAGFHSGDIPADCDAWENDRSTLCYDCESCKAGVLAQIKRDWKKIAAVNVVLLVFLLLVYSVGCCAFRNHRDEYRYPRFKRARYP</sequence>
<dbReference type="GO" id="GO:0016020">
    <property type="term" value="C:membrane"/>
    <property type="evidence" value="ECO:0007669"/>
    <property type="project" value="UniProtKB-SubCell"/>
</dbReference>
<proteinExistence type="inferred from homology"/>
<evidence type="ECO:0000256" key="5">
    <source>
        <dbReference type="ARBA" id="ARBA00023136"/>
    </source>
</evidence>
<evidence type="ECO:0000256" key="3">
    <source>
        <dbReference type="ARBA" id="ARBA00022692"/>
    </source>
</evidence>
<feature type="transmembrane region" description="Helical" evidence="6">
    <location>
        <begin position="72"/>
        <end position="96"/>
    </location>
</feature>
<dbReference type="OrthoDB" id="1892640at2759"/>
<comment type="similarity">
    <text evidence="2">Belongs to the tetraspanin (TM4SF) family.</text>
</comment>
<dbReference type="InterPro" id="IPR044991">
    <property type="entry name" value="TET_plant"/>
</dbReference>
<reference evidence="7 8" key="1">
    <citation type="submission" date="2020-08" db="EMBL/GenBank/DDBJ databases">
        <title>Plant Genome Project.</title>
        <authorList>
            <person name="Zhang R.-G."/>
        </authorList>
    </citation>
    <scope>NUCLEOTIDE SEQUENCE [LARGE SCALE GENOMIC DNA]</scope>
    <source>
        <tissue evidence="7">Rhizome</tissue>
    </source>
</reference>
<evidence type="ECO:0000313" key="8">
    <source>
        <dbReference type="Proteomes" id="UP000734854"/>
    </source>
</evidence>
<evidence type="ECO:0000256" key="1">
    <source>
        <dbReference type="ARBA" id="ARBA00004141"/>
    </source>
</evidence>
<organism evidence="7 8">
    <name type="scientific">Zingiber officinale</name>
    <name type="common">Ginger</name>
    <name type="synonym">Amomum zingiber</name>
    <dbReference type="NCBI Taxonomy" id="94328"/>
    <lineage>
        <taxon>Eukaryota</taxon>
        <taxon>Viridiplantae</taxon>
        <taxon>Streptophyta</taxon>
        <taxon>Embryophyta</taxon>
        <taxon>Tracheophyta</taxon>
        <taxon>Spermatophyta</taxon>
        <taxon>Magnoliopsida</taxon>
        <taxon>Liliopsida</taxon>
        <taxon>Zingiberales</taxon>
        <taxon>Zingiberaceae</taxon>
        <taxon>Zingiber</taxon>
    </lineage>
</organism>
<comment type="caution">
    <text evidence="7">The sequence shown here is derived from an EMBL/GenBank/DDBJ whole genome shotgun (WGS) entry which is preliminary data.</text>
</comment>
<protein>
    <recommendedName>
        <fullName evidence="9">Senescence-associated protein</fullName>
    </recommendedName>
</protein>
<dbReference type="GO" id="GO:0009734">
    <property type="term" value="P:auxin-activated signaling pathway"/>
    <property type="evidence" value="ECO:0007669"/>
    <property type="project" value="InterPro"/>
</dbReference>
<keyword evidence="4 6" id="KW-1133">Transmembrane helix</keyword>
<feature type="transmembrane region" description="Helical" evidence="6">
    <location>
        <begin position="44"/>
        <end position="66"/>
    </location>
</feature>
<dbReference type="Pfam" id="PF00335">
    <property type="entry name" value="Tetraspanin"/>
    <property type="match status" value="1"/>
</dbReference>
<evidence type="ECO:0008006" key="9">
    <source>
        <dbReference type="Google" id="ProtNLM"/>
    </source>
</evidence>